<feature type="domain" description="DUF305" evidence="2">
    <location>
        <begin position="85"/>
        <end position="144"/>
    </location>
</feature>
<dbReference type="InterPro" id="IPR005183">
    <property type="entry name" value="DUF305_CopM-like"/>
</dbReference>
<dbReference type="Gene3D" id="1.20.1260.10">
    <property type="match status" value="1"/>
</dbReference>
<dbReference type="Pfam" id="PF03713">
    <property type="entry name" value="DUF305"/>
    <property type="match status" value="1"/>
</dbReference>
<evidence type="ECO:0000313" key="4">
    <source>
        <dbReference type="Proteomes" id="UP000325684"/>
    </source>
</evidence>
<dbReference type="EMBL" id="VCMV01000071">
    <property type="protein sequence ID" value="KAB0264549.1"/>
    <property type="molecule type" value="Genomic_DNA"/>
</dbReference>
<sequence>MKGSYKSLTVELAVDFVIMYFVMYTMIATLDHLYLNINNVYMTLMMVAPMALVMLVSMLSMFPSRRLNWIIGVGAAIIFAASFAAMRTQAAVGDKAFLRSMIPHHSGAILMCEKASITDPEIVALCGQIIPAQKDEIARMQEILKRY</sequence>
<feature type="transmembrane region" description="Helical" evidence="1">
    <location>
        <begin position="67"/>
        <end position="86"/>
    </location>
</feature>
<feature type="transmembrane region" description="Helical" evidence="1">
    <location>
        <begin position="12"/>
        <end position="34"/>
    </location>
</feature>
<reference evidence="3 4" key="1">
    <citation type="journal article" date="2019" name="Microorganisms">
        <title>Genome Insights into the Novel Species Microvirga brassicacearum, a Rapeseed Endophyte with Biotechnological Potential.</title>
        <authorList>
            <person name="Jimenez-Gomez A."/>
            <person name="Saati-Santamaria Z."/>
            <person name="Igual J.M."/>
            <person name="Rivas R."/>
            <person name="Mateos P.F."/>
            <person name="Garcia-Fraile P."/>
        </authorList>
    </citation>
    <scope>NUCLEOTIDE SEQUENCE [LARGE SCALE GENOMIC DNA]</scope>
    <source>
        <strain evidence="3 4">CDVBN77</strain>
    </source>
</reference>
<organism evidence="3 4">
    <name type="scientific">Microvirga brassicacearum</name>
    <dbReference type="NCBI Taxonomy" id="2580413"/>
    <lineage>
        <taxon>Bacteria</taxon>
        <taxon>Pseudomonadati</taxon>
        <taxon>Pseudomonadota</taxon>
        <taxon>Alphaproteobacteria</taxon>
        <taxon>Hyphomicrobiales</taxon>
        <taxon>Methylobacteriaceae</taxon>
        <taxon>Microvirga</taxon>
    </lineage>
</organism>
<keyword evidence="1" id="KW-0472">Membrane</keyword>
<dbReference type="OrthoDB" id="517560at2"/>
<keyword evidence="4" id="KW-1185">Reference proteome</keyword>
<comment type="caution">
    <text evidence="3">The sequence shown here is derived from an EMBL/GenBank/DDBJ whole genome shotgun (WGS) entry which is preliminary data.</text>
</comment>
<protein>
    <submittedName>
        <fullName evidence="3">DUF305 domain-containing protein</fullName>
    </submittedName>
</protein>
<keyword evidence="1" id="KW-0812">Transmembrane</keyword>
<feature type="transmembrane region" description="Helical" evidence="1">
    <location>
        <begin position="40"/>
        <end position="60"/>
    </location>
</feature>
<evidence type="ECO:0000313" key="3">
    <source>
        <dbReference type="EMBL" id="KAB0264549.1"/>
    </source>
</evidence>
<gene>
    <name evidence="3" type="ORF">FEZ63_22515</name>
</gene>
<keyword evidence="1" id="KW-1133">Transmembrane helix</keyword>
<accession>A0A5N3P4C0</accession>
<dbReference type="AlphaFoldDB" id="A0A5N3P4C0"/>
<evidence type="ECO:0000256" key="1">
    <source>
        <dbReference type="SAM" id="Phobius"/>
    </source>
</evidence>
<dbReference type="Proteomes" id="UP000325684">
    <property type="component" value="Unassembled WGS sequence"/>
</dbReference>
<evidence type="ECO:0000259" key="2">
    <source>
        <dbReference type="Pfam" id="PF03713"/>
    </source>
</evidence>
<proteinExistence type="predicted"/>
<dbReference type="InterPro" id="IPR012347">
    <property type="entry name" value="Ferritin-like"/>
</dbReference>
<name>A0A5N3P4C0_9HYPH</name>